<dbReference type="SUPFAM" id="SSF54593">
    <property type="entry name" value="Glyoxalase/Bleomycin resistance protein/Dihydroxybiphenyl dioxygenase"/>
    <property type="match status" value="1"/>
</dbReference>
<keyword evidence="3" id="KW-1185">Reference proteome</keyword>
<gene>
    <name evidence="2" type="ORF">CS538_10410</name>
</gene>
<dbReference type="Proteomes" id="UP000231322">
    <property type="component" value="Unassembled WGS sequence"/>
</dbReference>
<reference evidence="2 3" key="1">
    <citation type="submission" date="2017-10" db="EMBL/GenBank/DDBJ databases">
        <title>Reclassification of Eubacterium combesii and discrepancies in the nomenclature of botulinum neurotoxin producing clostridia. Request for an Opinion.</title>
        <authorList>
            <person name="Dobritsa A.P."/>
            <person name="Kutumbaka K.K."/>
            <person name="Samadpour M."/>
        </authorList>
    </citation>
    <scope>NUCLEOTIDE SEQUENCE [LARGE SCALE GENOMIC DNA]</scope>
    <source>
        <strain evidence="2 3">DSM 20696</strain>
    </source>
</reference>
<dbReference type="Pfam" id="PF00903">
    <property type="entry name" value="Glyoxalase"/>
    <property type="match status" value="1"/>
</dbReference>
<dbReference type="PANTHER" id="PTHR36113:SF3">
    <property type="entry name" value="SLL5075 PROTEIN"/>
    <property type="match status" value="1"/>
</dbReference>
<sequence length="121" mass="13775">MNFCWITLNVSNMEESLNFYHEIIGLKISERFNVGEDIEIAMLGETDGTKVELIYNKKQNVLSRSEGLSIGFEVKSLDEAMELLKSKNIPIKRGPISPLPSSRFFFIDDPNGIEIQIVQHN</sequence>
<dbReference type="InterPro" id="IPR051332">
    <property type="entry name" value="Fosfomycin_Res_Enzymes"/>
</dbReference>
<dbReference type="RefSeq" id="WP_099839420.1">
    <property type="nucleotide sequence ID" value="NZ_PEIK01000007.1"/>
</dbReference>
<dbReference type="PROSITE" id="PS51819">
    <property type="entry name" value="VOC"/>
    <property type="match status" value="1"/>
</dbReference>
<dbReference type="InterPro" id="IPR004360">
    <property type="entry name" value="Glyas_Fos-R_dOase_dom"/>
</dbReference>
<dbReference type="EMBL" id="PEIK01000007">
    <property type="protein sequence ID" value="PIH04129.1"/>
    <property type="molecule type" value="Genomic_DNA"/>
</dbReference>
<protein>
    <submittedName>
        <fullName evidence="2">Glyoxalase</fullName>
    </submittedName>
</protein>
<name>A0A2G7HGA5_9CLOT</name>
<accession>A0A2G7HGA5</accession>
<evidence type="ECO:0000259" key="1">
    <source>
        <dbReference type="PROSITE" id="PS51819"/>
    </source>
</evidence>
<evidence type="ECO:0000313" key="2">
    <source>
        <dbReference type="EMBL" id="PIH04129.1"/>
    </source>
</evidence>
<organism evidence="2 3">
    <name type="scientific">Clostridium combesii</name>
    <dbReference type="NCBI Taxonomy" id="39481"/>
    <lineage>
        <taxon>Bacteria</taxon>
        <taxon>Bacillati</taxon>
        <taxon>Bacillota</taxon>
        <taxon>Clostridia</taxon>
        <taxon>Eubacteriales</taxon>
        <taxon>Clostridiaceae</taxon>
        <taxon>Clostridium</taxon>
    </lineage>
</organism>
<evidence type="ECO:0000313" key="3">
    <source>
        <dbReference type="Proteomes" id="UP000231322"/>
    </source>
</evidence>
<dbReference type="AlphaFoldDB" id="A0A2G7HGA5"/>
<dbReference type="PANTHER" id="PTHR36113">
    <property type="entry name" value="LYASE, PUTATIVE-RELATED-RELATED"/>
    <property type="match status" value="1"/>
</dbReference>
<proteinExistence type="predicted"/>
<dbReference type="Gene3D" id="3.10.180.10">
    <property type="entry name" value="2,3-Dihydroxybiphenyl 1,2-Dioxygenase, domain 1"/>
    <property type="match status" value="1"/>
</dbReference>
<dbReference type="CDD" id="cd06587">
    <property type="entry name" value="VOC"/>
    <property type="match status" value="1"/>
</dbReference>
<dbReference type="InterPro" id="IPR029068">
    <property type="entry name" value="Glyas_Bleomycin-R_OHBP_Dase"/>
</dbReference>
<feature type="domain" description="VOC" evidence="1">
    <location>
        <begin position="2"/>
        <end position="120"/>
    </location>
</feature>
<dbReference type="InterPro" id="IPR037523">
    <property type="entry name" value="VOC_core"/>
</dbReference>
<comment type="caution">
    <text evidence="2">The sequence shown here is derived from an EMBL/GenBank/DDBJ whole genome shotgun (WGS) entry which is preliminary data.</text>
</comment>